<name>A0A5D2IDX3_GOSTO</name>
<evidence type="ECO:0000313" key="1">
    <source>
        <dbReference type="EMBL" id="TYH40330.1"/>
    </source>
</evidence>
<organism evidence="1 2">
    <name type="scientific">Gossypium tomentosum</name>
    <name type="common">Hawaiian cotton</name>
    <name type="synonym">Gossypium sandvicense</name>
    <dbReference type="NCBI Taxonomy" id="34277"/>
    <lineage>
        <taxon>Eukaryota</taxon>
        <taxon>Viridiplantae</taxon>
        <taxon>Streptophyta</taxon>
        <taxon>Embryophyta</taxon>
        <taxon>Tracheophyta</taxon>
        <taxon>Spermatophyta</taxon>
        <taxon>Magnoliopsida</taxon>
        <taxon>eudicotyledons</taxon>
        <taxon>Gunneridae</taxon>
        <taxon>Pentapetalae</taxon>
        <taxon>rosids</taxon>
        <taxon>malvids</taxon>
        <taxon>Malvales</taxon>
        <taxon>Malvaceae</taxon>
        <taxon>Malvoideae</taxon>
        <taxon>Gossypium</taxon>
    </lineage>
</organism>
<keyword evidence="2" id="KW-1185">Reference proteome</keyword>
<dbReference type="EMBL" id="CM017634">
    <property type="protein sequence ID" value="TYH40330.1"/>
    <property type="molecule type" value="Genomic_DNA"/>
</dbReference>
<protein>
    <submittedName>
        <fullName evidence="1">Uncharacterized protein</fullName>
    </submittedName>
</protein>
<evidence type="ECO:0000313" key="2">
    <source>
        <dbReference type="Proteomes" id="UP000322667"/>
    </source>
</evidence>
<gene>
    <name evidence="1" type="ORF">ES332_D12G239500v1</name>
</gene>
<dbReference type="AlphaFoldDB" id="A0A5D2IDX3"/>
<proteinExistence type="predicted"/>
<reference evidence="1 2" key="1">
    <citation type="submission" date="2019-07" db="EMBL/GenBank/DDBJ databases">
        <title>WGS assembly of Gossypium tomentosum.</title>
        <authorList>
            <person name="Chen Z.J."/>
            <person name="Sreedasyam A."/>
            <person name="Ando A."/>
            <person name="Song Q."/>
            <person name="De L."/>
            <person name="Hulse-Kemp A."/>
            <person name="Ding M."/>
            <person name="Ye W."/>
            <person name="Kirkbride R."/>
            <person name="Jenkins J."/>
            <person name="Plott C."/>
            <person name="Lovell J."/>
            <person name="Lin Y.-M."/>
            <person name="Vaughn R."/>
            <person name="Liu B."/>
            <person name="Li W."/>
            <person name="Simpson S."/>
            <person name="Scheffler B."/>
            <person name="Saski C."/>
            <person name="Grover C."/>
            <person name="Hu G."/>
            <person name="Conover J."/>
            <person name="Carlson J."/>
            <person name="Shu S."/>
            <person name="Boston L."/>
            <person name="Williams M."/>
            <person name="Peterson D."/>
            <person name="Mcgee K."/>
            <person name="Jones D."/>
            <person name="Wendel J."/>
            <person name="Stelly D."/>
            <person name="Grimwood J."/>
            <person name="Schmutz J."/>
        </authorList>
    </citation>
    <scope>NUCLEOTIDE SEQUENCE [LARGE SCALE GENOMIC DNA]</scope>
    <source>
        <strain evidence="1">7179.01</strain>
    </source>
</reference>
<dbReference type="Proteomes" id="UP000322667">
    <property type="component" value="Chromosome D12"/>
</dbReference>
<accession>A0A5D2IDX3</accession>
<sequence length="102" mass="11619">MLLEILVDQKQLASIIFSFPITDPAINSSRFPQIFLPFATPSNSHLFALNLNILDLSSPLLVGRYSESPQPGNVLLPSLKLLLQPNGQKYYQFSEYNKNRYY</sequence>